<accession>A0A0B7GTY7</accession>
<dbReference type="NCBIfam" id="NF008277">
    <property type="entry name" value="PRK11055.1"/>
    <property type="match status" value="1"/>
</dbReference>
<dbReference type="Pfam" id="PF01263">
    <property type="entry name" value="Aldose_epim"/>
    <property type="match status" value="1"/>
</dbReference>
<evidence type="ECO:0000313" key="13">
    <source>
        <dbReference type="EMBL" id="QEJ96573.1"/>
    </source>
</evidence>
<evidence type="ECO:0000256" key="2">
    <source>
        <dbReference type="ARBA" id="ARBA00005028"/>
    </source>
</evidence>
<dbReference type="EMBL" id="CP042817">
    <property type="protein sequence ID" value="QEJ96573.1"/>
    <property type="molecule type" value="Genomic_DNA"/>
</dbReference>
<feature type="binding site" evidence="11">
    <location>
        <begin position="180"/>
        <end position="182"/>
    </location>
    <ligand>
        <name>beta-D-galactose</name>
        <dbReference type="ChEBI" id="CHEBI:27667"/>
    </ligand>
</feature>
<reference evidence="13 15" key="3">
    <citation type="submission" date="2019-08" db="EMBL/GenBank/DDBJ databases">
        <authorList>
            <person name="Kuhnert P."/>
        </authorList>
    </citation>
    <scope>NUCLEOTIDE SEQUENCE [LARGE SCALE GENOMIC DNA]</scope>
    <source>
        <strain evidence="13 15">B36.5</strain>
    </source>
</reference>
<dbReference type="PANTHER" id="PTHR10091">
    <property type="entry name" value="ALDOSE-1-EPIMERASE"/>
    <property type="match status" value="1"/>
</dbReference>
<dbReference type="EC" id="5.1.3.3" evidence="4 8"/>
<dbReference type="GO" id="GO:0004034">
    <property type="term" value="F:aldose 1-epimerase activity"/>
    <property type="evidence" value="ECO:0007669"/>
    <property type="project" value="UniProtKB-EC"/>
</dbReference>
<evidence type="ECO:0000256" key="3">
    <source>
        <dbReference type="ARBA" id="ARBA00006206"/>
    </source>
</evidence>
<dbReference type="RefSeq" id="WP_002696116.1">
    <property type="nucleotide sequence ID" value="NZ_CDNC01000016.1"/>
</dbReference>
<reference evidence="12" key="2">
    <citation type="submission" date="2015-01" db="EMBL/GenBank/DDBJ databases">
        <authorList>
            <person name="Xiang T."/>
            <person name="Song Y."/>
            <person name="Huang L."/>
            <person name="Wang B."/>
            <person name="Wu P."/>
        </authorList>
    </citation>
    <scope>NUCLEOTIDE SEQUENCE [LARGE SCALE GENOMIC DNA]</scope>
    <source>
        <strain evidence="12">V1</strain>
    </source>
</reference>
<evidence type="ECO:0000313" key="15">
    <source>
        <dbReference type="Proteomes" id="UP000323594"/>
    </source>
</evidence>
<evidence type="ECO:0000313" key="14">
    <source>
        <dbReference type="Proteomes" id="UP000042527"/>
    </source>
</evidence>
<keyword evidence="7 8" id="KW-0119">Carbohydrate metabolism</keyword>
<dbReference type="CDD" id="cd09019">
    <property type="entry name" value="galactose_mutarotase_like"/>
    <property type="match status" value="1"/>
</dbReference>
<evidence type="ECO:0000256" key="9">
    <source>
        <dbReference type="PIRSR" id="PIRSR005096-1"/>
    </source>
</evidence>
<dbReference type="InterPro" id="IPR047215">
    <property type="entry name" value="Galactose_mutarotase-like"/>
</dbReference>
<dbReference type="GO" id="GO:0030246">
    <property type="term" value="F:carbohydrate binding"/>
    <property type="evidence" value="ECO:0007669"/>
    <property type="project" value="InterPro"/>
</dbReference>
<dbReference type="InterPro" id="IPR008183">
    <property type="entry name" value="Aldose_1/G6P_1-epimerase"/>
</dbReference>
<comment type="pathway">
    <text evidence="2 8">Carbohydrate metabolism; hexose metabolism.</text>
</comment>
<evidence type="ECO:0000256" key="1">
    <source>
        <dbReference type="ARBA" id="ARBA00001614"/>
    </source>
</evidence>
<dbReference type="InterPro" id="IPR018052">
    <property type="entry name" value="Ald1_epimerase_CS"/>
</dbReference>
<keyword evidence="6 8" id="KW-0413">Isomerase</keyword>
<dbReference type="Proteomes" id="UP000042527">
    <property type="component" value="Unassembled WGS sequence"/>
</dbReference>
<organism evidence="12 14">
    <name type="scientific">Treponema phagedenis</name>
    <dbReference type="NCBI Taxonomy" id="162"/>
    <lineage>
        <taxon>Bacteria</taxon>
        <taxon>Pseudomonadati</taxon>
        <taxon>Spirochaetota</taxon>
        <taxon>Spirochaetia</taxon>
        <taxon>Spirochaetales</taxon>
        <taxon>Treponemataceae</taxon>
        <taxon>Treponema</taxon>
    </lineage>
</organism>
<dbReference type="Gene3D" id="2.70.98.10">
    <property type="match status" value="1"/>
</dbReference>
<dbReference type="PROSITE" id="PS00545">
    <property type="entry name" value="ALDOSE_1_EPIMERASE"/>
    <property type="match status" value="1"/>
</dbReference>
<dbReference type="OrthoDB" id="9779408at2"/>
<proteinExistence type="inferred from homology"/>
<reference evidence="14" key="1">
    <citation type="submission" date="2015-01" db="EMBL/GenBank/DDBJ databases">
        <authorList>
            <person name="Manzoor Shahid"/>
            <person name="Zubair Saima"/>
        </authorList>
    </citation>
    <scope>NUCLEOTIDE SEQUENCE [LARGE SCALE GENOMIC DNA]</scope>
    <source>
        <strain evidence="14">V1</strain>
    </source>
</reference>
<evidence type="ECO:0000256" key="7">
    <source>
        <dbReference type="ARBA" id="ARBA00023277"/>
    </source>
</evidence>
<evidence type="ECO:0000256" key="10">
    <source>
        <dbReference type="PIRSR" id="PIRSR005096-2"/>
    </source>
</evidence>
<dbReference type="InterPro" id="IPR014718">
    <property type="entry name" value="GH-type_carb-bd"/>
</dbReference>
<dbReference type="PANTHER" id="PTHR10091:SF0">
    <property type="entry name" value="GALACTOSE MUTAROTASE"/>
    <property type="match status" value="1"/>
</dbReference>
<dbReference type="GO" id="GO:0006006">
    <property type="term" value="P:glucose metabolic process"/>
    <property type="evidence" value="ECO:0007669"/>
    <property type="project" value="TreeGrafter"/>
</dbReference>
<dbReference type="PIRSF" id="PIRSF005096">
    <property type="entry name" value="GALM"/>
    <property type="match status" value="1"/>
</dbReference>
<dbReference type="InterPro" id="IPR011013">
    <property type="entry name" value="Gal_mutarotase_sf_dom"/>
</dbReference>
<name>A0A0B7GTY7_TREPH</name>
<comment type="catalytic activity">
    <reaction evidence="1 8">
        <text>alpha-D-glucose = beta-D-glucose</text>
        <dbReference type="Rhea" id="RHEA:10264"/>
        <dbReference type="ChEBI" id="CHEBI:15903"/>
        <dbReference type="ChEBI" id="CHEBI:17925"/>
        <dbReference type="EC" id="5.1.3.3"/>
    </reaction>
</comment>
<feature type="active site" description="Proton acceptor" evidence="9">
    <location>
        <position position="317"/>
    </location>
</feature>
<evidence type="ECO:0000256" key="4">
    <source>
        <dbReference type="ARBA" id="ARBA00013185"/>
    </source>
</evidence>
<evidence type="ECO:0000256" key="8">
    <source>
        <dbReference type="PIRNR" id="PIRNR005096"/>
    </source>
</evidence>
<dbReference type="GeneID" id="57751725"/>
<dbReference type="EMBL" id="CDNC01000016">
    <property type="protein sequence ID" value="CEM61948.1"/>
    <property type="molecule type" value="Genomic_DNA"/>
</dbReference>
<dbReference type="GO" id="GO:0033499">
    <property type="term" value="P:galactose catabolic process via UDP-galactose, Leloir pathway"/>
    <property type="evidence" value="ECO:0007669"/>
    <property type="project" value="TreeGrafter"/>
</dbReference>
<keyword evidence="14" id="KW-1185">Reference proteome</keyword>
<sequence>MKVKKRTFGVLASGQKVSIYTISNDEMSFSAIDYGCCITSILLPSKSGGFDDVTLGYSTLDGYIHNTPHFGSLIGRYAGRIKNAEFALGARKYLLTPNAEGKHCLHGGYPSYDKEIWNSKYFCHSHEAGVCFDRISPDGEQGFPGKLTLTVTYTLTCDNEIIIRYEAFSTRTSPINLTNHTYFNLNPPGMRADGRYVLALNHELQIFSDLYVETDKELLPTGNFVSVEGTPYDFRNPKLLRTDIERTNGGYDGTWFIGPPKKDQKMLAAIIREPMSKREISVFSTQPGLTMYTANFLKGEIGKNGDAYNPQSAVCLESQHLPDSPNQANFPPAIVTPDIPYRHETSWLFKF</sequence>
<dbReference type="UniPathway" id="UPA00242"/>
<dbReference type="Proteomes" id="UP000323594">
    <property type="component" value="Chromosome"/>
</dbReference>
<evidence type="ECO:0000256" key="6">
    <source>
        <dbReference type="ARBA" id="ARBA00023235"/>
    </source>
</evidence>
<dbReference type="InterPro" id="IPR015443">
    <property type="entry name" value="Aldose_1-epimerase"/>
</dbReference>
<evidence type="ECO:0000313" key="12">
    <source>
        <dbReference type="EMBL" id="CEM61948.1"/>
    </source>
</evidence>
<gene>
    <name evidence="12" type="primary">mro</name>
    <name evidence="13" type="ORF">FUT82_00150</name>
    <name evidence="12" type="ORF">TPHV1_230025</name>
</gene>
<evidence type="ECO:0000256" key="11">
    <source>
        <dbReference type="PIRSR" id="PIRSR005096-3"/>
    </source>
</evidence>
<dbReference type="SUPFAM" id="SSF74650">
    <property type="entry name" value="Galactose mutarotase-like"/>
    <property type="match status" value="1"/>
</dbReference>
<protein>
    <recommendedName>
        <fullName evidence="5 8">Aldose 1-epimerase</fullName>
        <ecNumber evidence="4 8">5.1.3.3</ecNumber>
    </recommendedName>
</protein>
<evidence type="ECO:0000256" key="5">
    <source>
        <dbReference type="ARBA" id="ARBA00014165"/>
    </source>
</evidence>
<dbReference type="AlphaFoldDB" id="A0A0B7GTY7"/>
<feature type="binding site" evidence="10">
    <location>
        <position position="252"/>
    </location>
    <ligand>
        <name>beta-D-galactose</name>
        <dbReference type="ChEBI" id="CHEBI:27667"/>
    </ligand>
</feature>
<feature type="active site" description="Proton donor" evidence="9">
    <location>
        <position position="180"/>
    </location>
</feature>
<comment type="similarity">
    <text evidence="3 8">Belongs to the aldose epimerase family.</text>
</comment>